<sequence>MDSLLSYFNSDTSGRDQVFNLNPEGQENMGSLFHKLAHRRTASLRISLAGFAAAGVGRLFEIKGLDVYDREEAKRQAKEQAVQALNQSGRY</sequence>
<accession>A0AA38H6B6</accession>
<dbReference type="RefSeq" id="XP_052944283.1">
    <property type="nucleotide sequence ID" value="XM_053089895.1"/>
</dbReference>
<dbReference type="EMBL" id="JAKWFO010000007">
    <property type="protein sequence ID" value="KAI9634506.1"/>
    <property type="molecule type" value="Genomic_DNA"/>
</dbReference>
<dbReference type="GeneID" id="77729100"/>
<reference evidence="1" key="1">
    <citation type="journal article" date="2022" name="G3 (Bethesda)">
        <title>High quality genome of the basidiomycete yeast Dioszegia hungarica PDD-24b-2 isolated from cloud water.</title>
        <authorList>
            <person name="Jarrige D."/>
            <person name="Haridas S."/>
            <person name="Bleykasten-Grosshans C."/>
            <person name="Joly M."/>
            <person name="Nadalig T."/>
            <person name="Sancelme M."/>
            <person name="Vuilleumier S."/>
            <person name="Grigoriev I.V."/>
            <person name="Amato P."/>
            <person name="Bringel F."/>
        </authorList>
    </citation>
    <scope>NUCLEOTIDE SEQUENCE</scope>
    <source>
        <strain evidence="1">PDD-24b-2</strain>
    </source>
</reference>
<gene>
    <name evidence="1" type="ORF">MKK02DRAFT_38037</name>
</gene>
<protein>
    <submittedName>
        <fullName evidence="1">Uncharacterized protein</fullName>
    </submittedName>
</protein>
<dbReference type="AlphaFoldDB" id="A0AA38H6B6"/>
<dbReference type="Proteomes" id="UP001164286">
    <property type="component" value="Unassembled WGS sequence"/>
</dbReference>
<keyword evidence="2" id="KW-1185">Reference proteome</keyword>
<comment type="caution">
    <text evidence="1">The sequence shown here is derived from an EMBL/GenBank/DDBJ whole genome shotgun (WGS) entry which is preliminary data.</text>
</comment>
<evidence type="ECO:0000313" key="2">
    <source>
        <dbReference type="Proteomes" id="UP001164286"/>
    </source>
</evidence>
<dbReference type="PANTHER" id="PTHR37450:SF1">
    <property type="entry name" value="CIPC PROTEIN"/>
    <property type="match status" value="1"/>
</dbReference>
<dbReference type="InterPro" id="IPR022234">
    <property type="entry name" value="DUF3759"/>
</dbReference>
<proteinExistence type="predicted"/>
<evidence type="ECO:0000313" key="1">
    <source>
        <dbReference type="EMBL" id="KAI9634506.1"/>
    </source>
</evidence>
<organism evidence="1 2">
    <name type="scientific">Dioszegia hungarica</name>
    <dbReference type="NCBI Taxonomy" id="4972"/>
    <lineage>
        <taxon>Eukaryota</taxon>
        <taxon>Fungi</taxon>
        <taxon>Dikarya</taxon>
        <taxon>Basidiomycota</taxon>
        <taxon>Agaricomycotina</taxon>
        <taxon>Tremellomycetes</taxon>
        <taxon>Tremellales</taxon>
        <taxon>Bulleribasidiaceae</taxon>
        <taxon>Dioszegia</taxon>
    </lineage>
</organism>
<dbReference type="Pfam" id="PF12585">
    <property type="entry name" value="DUF3759"/>
    <property type="match status" value="1"/>
</dbReference>
<dbReference type="PANTHER" id="PTHR37450">
    <property type="entry name" value="CIPC PROTEIN"/>
    <property type="match status" value="1"/>
</dbReference>
<name>A0AA38H6B6_9TREE</name>